<feature type="compositionally biased region" description="Basic and acidic residues" evidence="1">
    <location>
        <begin position="112"/>
        <end position="121"/>
    </location>
</feature>
<keyword evidence="2" id="KW-1133">Transmembrane helix</keyword>
<sequence>MAQSIHPAATHHLPIFITEPGQTDYLFNGVVIFLLVAVLVVGNLYFQLHALPERRAHRTSKVQMEIVAILALISLFTHNHIYWIAGLLLAFIEIPDFSTPLNSIAQSLAKLSRRDAEKTEEPEPLPEEPEEPEEATQSPPRIVGHGGGI</sequence>
<keyword evidence="4" id="KW-1185">Reference proteome</keyword>
<evidence type="ECO:0008006" key="5">
    <source>
        <dbReference type="Google" id="ProtNLM"/>
    </source>
</evidence>
<proteinExistence type="predicted"/>
<organism evidence="3 4">
    <name type="scientific">Rhizobium herbae</name>
    <dbReference type="NCBI Taxonomy" id="508661"/>
    <lineage>
        <taxon>Bacteria</taxon>
        <taxon>Pseudomonadati</taxon>
        <taxon>Pseudomonadota</taxon>
        <taxon>Alphaproteobacteria</taxon>
        <taxon>Hyphomicrobiales</taxon>
        <taxon>Rhizobiaceae</taxon>
        <taxon>Rhizobium/Agrobacterium group</taxon>
        <taxon>Rhizobium</taxon>
    </lineage>
</organism>
<dbReference type="EMBL" id="JAEUAO010000001">
    <property type="protein sequence ID" value="MBW9062623.1"/>
    <property type="molecule type" value="Genomic_DNA"/>
</dbReference>
<gene>
    <name evidence="3" type="ORF">JNB71_04775</name>
</gene>
<reference evidence="3 4" key="1">
    <citation type="journal article" date="2021" name="MBio">
        <title>Poor Competitiveness of Bradyrhizobium in Pigeon Pea Root Colonization in Indian Soils.</title>
        <authorList>
            <person name="Chalasani D."/>
            <person name="Basu A."/>
            <person name="Pullabhotla S.V.S.R.N."/>
            <person name="Jorrin B."/>
            <person name="Neal A.L."/>
            <person name="Poole P.S."/>
            <person name="Podile A.R."/>
            <person name="Tkacz A."/>
        </authorList>
    </citation>
    <scope>NUCLEOTIDE SEQUENCE [LARGE SCALE GENOMIC DNA]</scope>
    <source>
        <strain evidence="3 4">HU44</strain>
    </source>
</reference>
<accession>A0ABS7H8M6</accession>
<dbReference type="RefSeq" id="WP_220370664.1">
    <property type="nucleotide sequence ID" value="NZ_JAEUAO010000001.1"/>
</dbReference>
<comment type="caution">
    <text evidence="3">The sequence shown here is derived from an EMBL/GenBank/DDBJ whole genome shotgun (WGS) entry which is preliminary data.</text>
</comment>
<protein>
    <recommendedName>
        <fullName evidence="5">Integral membrane protein</fullName>
    </recommendedName>
</protein>
<feature type="transmembrane region" description="Helical" evidence="2">
    <location>
        <begin position="25"/>
        <end position="46"/>
    </location>
</feature>
<evidence type="ECO:0000256" key="2">
    <source>
        <dbReference type="SAM" id="Phobius"/>
    </source>
</evidence>
<evidence type="ECO:0000313" key="4">
    <source>
        <dbReference type="Proteomes" id="UP000757604"/>
    </source>
</evidence>
<feature type="transmembrane region" description="Helical" evidence="2">
    <location>
        <begin position="67"/>
        <end position="92"/>
    </location>
</feature>
<keyword evidence="2" id="KW-0472">Membrane</keyword>
<feature type="region of interest" description="Disordered" evidence="1">
    <location>
        <begin position="112"/>
        <end position="149"/>
    </location>
</feature>
<feature type="compositionally biased region" description="Acidic residues" evidence="1">
    <location>
        <begin position="122"/>
        <end position="134"/>
    </location>
</feature>
<keyword evidence="2" id="KW-0812">Transmembrane</keyword>
<name>A0ABS7H8M6_9HYPH</name>
<evidence type="ECO:0000256" key="1">
    <source>
        <dbReference type="SAM" id="MobiDB-lite"/>
    </source>
</evidence>
<evidence type="ECO:0000313" key="3">
    <source>
        <dbReference type="EMBL" id="MBW9062623.1"/>
    </source>
</evidence>
<dbReference type="Proteomes" id="UP000757604">
    <property type="component" value="Unassembled WGS sequence"/>
</dbReference>